<dbReference type="Gene3D" id="3.30.70.270">
    <property type="match status" value="1"/>
</dbReference>
<sequence>MDQILSGLKGVQCYLDDVLVTEANDLEHLQNLDTALQRLKDYGLKQVESAPVIASGGLVWTDKLRKKPEPVPHASVSPMCRSASHFTPGTFLRKYGTVFI</sequence>
<dbReference type="OrthoDB" id="775972at2759"/>
<protein>
    <recommendedName>
        <fullName evidence="3">Reverse transcriptase domain-containing protein</fullName>
    </recommendedName>
</protein>
<accession>A0A9Q1INI7</accession>
<dbReference type="InterPro" id="IPR043502">
    <property type="entry name" value="DNA/RNA_pol_sf"/>
</dbReference>
<keyword evidence="2" id="KW-1185">Reference proteome</keyword>
<dbReference type="EMBL" id="JAINUF010000011">
    <property type="protein sequence ID" value="KAJ8346526.1"/>
    <property type="molecule type" value="Genomic_DNA"/>
</dbReference>
<dbReference type="InterPro" id="IPR043128">
    <property type="entry name" value="Rev_trsase/Diguanyl_cyclase"/>
</dbReference>
<comment type="caution">
    <text evidence="1">The sequence shown here is derived from an EMBL/GenBank/DDBJ whole genome shotgun (WGS) entry which is preliminary data.</text>
</comment>
<dbReference type="SUPFAM" id="SSF56672">
    <property type="entry name" value="DNA/RNA polymerases"/>
    <property type="match status" value="1"/>
</dbReference>
<name>A0A9Q1INI7_SYNKA</name>
<proteinExistence type="predicted"/>
<evidence type="ECO:0000313" key="2">
    <source>
        <dbReference type="Proteomes" id="UP001152622"/>
    </source>
</evidence>
<gene>
    <name evidence="1" type="ORF">SKAU_G00279270</name>
</gene>
<organism evidence="1 2">
    <name type="scientific">Synaphobranchus kaupii</name>
    <name type="common">Kaup's arrowtooth eel</name>
    <dbReference type="NCBI Taxonomy" id="118154"/>
    <lineage>
        <taxon>Eukaryota</taxon>
        <taxon>Metazoa</taxon>
        <taxon>Chordata</taxon>
        <taxon>Craniata</taxon>
        <taxon>Vertebrata</taxon>
        <taxon>Euteleostomi</taxon>
        <taxon>Actinopterygii</taxon>
        <taxon>Neopterygii</taxon>
        <taxon>Teleostei</taxon>
        <taxon>Anguilliformes</taxon>
        <taxon>Synaphobranchidae</taxon>
        <taxon>Synaphobranchus</taxon>
    </lineage>
</organism>
<dbReference type="AlphaFoldDB" id="A0A9Q1INI7"/>
<dbReference type="Proteomes" id="UP001152622">
    <property type="component" value="Chromosome 11"/>
</dbReference>
<evidence type="ECO:0008006" key="3">
    <source>
        <dbReference type="Google" id="ProtNLM"/>
    </source>
</evidence>
<reference evidence="1" key="1">
    <citation type="journal article" date="2023" name="Science">
        <title>Genome structures resolve the early diversification of teleost fishes.</title>
        <authorList>
            <person name="Parey E."/>
            <person name="Louis A."/>
            <person name="Montfort J."/>
            <person name="Bouchez O."/>
            <person name="Roques C."/>
            <person name="Iampietro C."/>
            <person name="Lluch J."/>
            <person name="Castinel A."/>
            <person name="Donnadieu C."/>
            <person name="Desvignes T."/>
            <person name="Floi Bucao C."/>
            <person name="Jouanno E."/>
            <person name="Wen M."/>
            <person name="Mejri S."/>
            <person name="Dirks R."/>
            <person name="Jansen H."/>
            <person name="Henkel C."/>
            <person name="Chen W.J."/>
            <person name="Zahm M."/>
            <person name="Cabau C."/>
            <person name="Klopp C."/>
            <person name="Thompson A.W."/>
            <person name="Robinson-Rechavi M."/>
            <person name="Braasch I."/>
            <person name="Lecointre G."/>
            <person name="Bobe J."/>
            <person name="Postlethwait J.H."/>
            <person name="Berthelot C."/>
            <person name="Roest Crollius H."/>
            <person name="Guiguen Y."/>
        </authorList>
    </citation>
    <scope>NUCLEOTIDE SEQUENCE</scope>
    <source>
        <strain evidence="1">WJC10195</strain>
    </source>
</reference>
<evidence type="ECO:0000313" key="1">
    <source>
        <dbReference type="EMBL" id="KAJ8346526.1"/>
    </source>
</evidence>